<keyword evidence="1" id="KW-1133">Transmembrane helix</keyword>
<accession>A0AA41WMG7</accession>
<dbReference type="AlphaFoldDB" id="A0AA41WMG7"/>
<evidence type="ECO:0000313" key="2">
    <source>
        <dbReference type="EMBL" id="MCO7546183.1"/>
    </source>
</evidence>
<sequence>MAASVLEYTPMMTVQLYGILRQFEPKQEPGRPRGIRLAVKSAAEAIRALCIQLPELERFLANAHMRGLEFAVFRGKRNIGEDELQFGGPEVLRIAPVMRGRKRGGVFQTIIGIVLIVVGAAINYVSGGSLAWLGTPMMKVGVAVAIGGVVQMLSPQMSGLNQSAAPENLPSYAFGSARNTTASGNPVPICYGKRRWGGAIISASIYAEDKV</sequence>
<dbReference type="Proteomes" id="UP001165292">
    <property type="component" value="Unassembled WGS sequence"/>
</dbReference>
<name>A0AA41WMG7_9GAMM</name>
<feature type="transmembrane region" description="Helical" evidence="1">
    <location>
        <begin position="131"/>
        <end position="153"/>
    </location>
</feature>
<dbReference type="RefSeq" id="WP_253164018.1">
    <property type="nucleotide sequence ID" value="NZ_JAMYBS010000020.1"/>
</dbReference>
<keyword evidence="1" id="KW-0472">Membrane</keyword>
<organism evidence="2 3">
    <name type="scientific">Stutzerimonas nitrititolerans</name>
    <dbReference type="NCBI Taxonomy" id="2482751"/>
    <lineage>
        <taxon>Bacteria</taxon>
        <taxon>Pseudomonadati</taxon>
        <taxon>Pseudomonadota</taxon>
        <taxon>Gammaproteobacteria</taxon>
        <taxon>Pseudomonadales</taxon>
        <taxon>Pseudomonadaceae</taxon>
        <taxon>Stutzerimonas</taxon>
    </lineage>
</organism>
<reference evidence="2" key="1">
    <citation type="submission" date="2022-06" db="EMBL/GenBank/DDBJ databases">
        <title>Detection of beta-lactamases in bacteria of animal origin.</title>
        <authorList>
            <person name="Mlynarcik P."/>
            <person name="Zdarska V."/>
            <person name="Chudobova H."/>
            <person name="Prochazkova P."/>
            <person name="Hricova K."/>
            <person name="Mezerova K."/>
            <person name="Bardon J."/>
            <person name="Dolejska M."/>
            <person name="Sukkar I."/>
            <person name="Kolar M."/>
        </authorList>
    </citation>
    <scope>NUCLEOTIDE SEQUENCE</scope>
    <source>
        <strain evidence="2">S 300-3</strain>
    </source>
</reference>
<protein>
    <submittedName>
        <fullName evidence="2">Tail assembly protein</fullName>
    </submittedName>
</protein>
<comment type="caution">
    <text evidence="2">The sequence shown here is derived from an EMBL/GenBank/DDBJ whole genome shotgun (WGS) entry which is preliminary data.</text>
</comment>
<evidence type="ECO:0000313" key="3">
    <source>
        <dbReference type="Proteomes" id="UP001165292"/>
    </source>
</evidence>
<proteinExistence type="predicted"/>
<feature type="transmembrane region" description="Helical" evidence="1">
    <location>
        <begin position="106"/>
        <end position="125"/>
    </location>
</feature>
<keyword evidence="1" id="KW-0812">Transmembrane</keyword>
<dbReference type="EMBL" id="JAMYBS010000020">
    <property type="protein sequence ID" value="MCO7546183.1"/>
    <property type="molecule type" value="Genomic_DNA"/>
</dbReference>
<evidence type="ECO:0000256" key="1">
    <source>
        <dbReference type="SAM" id="Phobius"/>
    </source>
</evidence>
<gene>
    <name evidence="2" type="ORF">NJF43_15600</name>
</gene>